<keyword evidence="2" id="KW-1185">Reference proteome</keyword>
<gene>
    <name evidence="1" type="primary">Necator_chrIII.g12715</name>
    <name evidence="1" type="ORF">RB195_011948</name>
</gene>
<proteinExistence type="predicted"/>
<accession>A0ABR1D5Q5</accession>
<evidence type="ECO:0000313" key="1">
    <source>
        <dbReference type="EMBL" id="KAK6745533.1"/>
    </source>
</evidence>
<sequence>MFENRAEVLRSLGVLPTTGYTHAGYAPIMSRLSTSVFTFVSHRRLLWTSLLRKAEQTSGSQAGPSEAQTEVVNFPGREHFPKDGETVMKIVQRFRKQPQEWPDEEQPFGIIERTFIGKMMHPVELRPERGFVNMVPFGFMMLRHFFRKVRAKGNFTLFNSTGIFNEKNVRAGAKRVFEVISQHACKDNMKELVTKKVCGEDLIRRFEAASCNMSERQRALLNLTEQDIYAIAPGVLGPFQLIRPVLRNKQPFISYSLLCCAFYKKQMLFDAVRDLPLLESGDKIEYIPIPTDYGYAAPRLIFAFITFGNQILSKGEVNQDVHLLDFQPVMVHVVVAHCSQLLNRCASRRAPQVCRQLSTHNTEEGEFSDIVSLAKVWNRAPLRSQDRYPKDQKAFSLTRDSSETTSKYQKGLCFREENNLVLTQYKGIDVWTKALAYLTWLKTKFFILGATPTLAMSDEDLVRGGQKVFRTILDAVVGRKVESLGPLMLRSSALDLHRKLVWNLKEKQRDALMVTDADFVGSNGFVYNWDGFGTERGTISRMIHSASIVPKDATGEVLDQPYFRYSIILAALLRKNELYKMVRQLSFNLEKERMFLQMPPNYGFITPRYVVMRIDMCHKVINAAPLQLSEDGLIYDFHIHSF</sequence>
<protein>
    <submittedName>
        <fullName evidence="1">Uncharacterized protein</fullName>
    </submittedName>
</protein>
<organism evidence="1 2">
    <name type="scientific">Necator americanus</name>
    <name type="common">Human hookworm</name>
    <dbReference type="NCBI Taxonomy" id="51031"/>
    <lineage>
        <taxon>Eukaryota</taxon>
        <taxon>Metazoa</taxon>
        <taxon>Ecdysozoa</taxon>
        <taxon>Nematoda</taxon>
        <taxon>Chromadorea</taxon>
        <taxon>Rhabditida</taxon>
        <taxon>Rhabditina</taxon>
        <taxon>Rhabditomorpha</taxon>
        <taxon>Strongyloidea</taxon>
        <taxon>Ancylostomatidae</taxon>
        <taxon>Bunostominae</taxon>
        <taxon>Necator</taxon>
    </lineage>
</organism>
<name>A0ABR1D5Q5_NECAM</name>
<evidence type="ECO:0000313" key="2">
    <source>
        <dbReference type="Proteomes" id="UP001303046"/>
    </source>
</evidence>
<dbReference type="EMBL" id="JAVFWL010000003">
    <property type="protein sequence ID" value="KAK6745533.1"/>
    <property type="molecule type" value="Genomic_DNA"/>
</dbReference>
<dbReference type="Proteomes" id="UP001303046">
    <property type="component" value="Unassembled WGS sequence"/>
</dbReference>
<comment type="caution">
    <text evidence="1">The sequence shown here is derived from an EMBL/GenBank/DDBJ whole genome shotgun (WGS) entry which is preliminary data.</text>
</comment>
<reference evidence="1 2" key="1">
    <citation type="submission" date="2023-08" db="EMBL/GenBank/DDBJ databases">
        <title>A Necator americanus chromosomal reference genome.</title>
        <authorList>
            <person name="Ilik V."/>
            <person name="Petrzelkova K.J."/>
            <person name="Pardy F."/>
            <person name="Fuh T."/>
            <person name="Niatou-Singa F.S."/>
            <person name="Gouil Q."/>
            <person name="Baker L."/>
            <person name="Ritchie M.E."/>
            <person name="Jex A.R."/>
            <person name="Gazzola D."/>
            <person name="Li H."/>
            <person name="Toshio Fujiwara R."/>
            <person name="Zhan B."/>
            <person name="Aroian R.V."/>
            <person name="Pafco B."/>
            <person name="Schwarz E.M."/>
        </authorList>
    </citation>
    <scope>NUCLEOTIDE SEQUENCE [LARGE SCALE GENOMIC DNA]</scope>
    <source>
        <strain evidence="1 2">Aroian</strain>
        <tissue evidence="1">Whole animal</tissue>
    </source>
</reference>